<dbReference type="RefSeq" id="WP_066789809.1">
    <property type="nucleotide sequence ID" value="NZ_LWQS01000072.1"/>
</dbReference>
<name>A0A178M6L6_9CHLR</name>
<evidence type="ECO:0000256" key="3">
    <source>
        <dbReference type="ARBA" id="ARBA00022475"/>
    </source>
</evidence>
<keyword evidence="4 7" id="KW-0812">Transmembrane</keyword>
<feature type="transmembrane region" description="Helical" evidence="7">
    <location>
        <begin position="44"/>
        <end position="62"/>
    </location>
</feature>
<dbReference type="InterPro" id="IPR036259">
    <property type="entry name" value="MFS_trans_sf"/>
</dbReference>
<feature type="transmembrane region" description="Helical" evidence="7">
    <location>
        <begin position="99"/>
        <end position="120"/>
    </location>
</feature>
<feature type="transmembrane region" description="Helical" evidence="7">
    <location>
        <begin position="132"/>
        <end position="154"/>
    </location>
</feature>
<feature type="transmembrane region" description="Helical" evidence="7">
    <location>
        <begin position="298"/>
        <end position="317"/>
    </location>
</feature>
<comment type="subcellular location">
    <subcellularLocation>
        <location evidence="1">Cell membrane</location>
        <topology evidence="1">Multi-pass membrane protein</topology>
    </subcellularLocation>
</comment>
<dbReference type="InterPro" id="IPR011701">
    <property type="entry name" value="MFS"/>
</dbReference>
<keyword evidence="10" id="KW-1185">Reference proteome</keyword>
<dbReference type="FunFam" id="1.20.1720.10:FF:000004">
    <property type="entry name" value="EmrB/QacA family drug resistance transporter"/>
    <property type="match status" value="1"/>
</dbReference>
<evidence type="ECO:0000256" key="1">
    <source>
        <dbReference type="ARBA" id="ARBA00004651"/>
    </source>
</evidence>
<keyword evidence="3" id="KW-1003">Cell membrane</keyword>
<evidence type="ECO:0000256" key="4">
    <source>
        <dbReference type="ARBA" id="ARBA00022692"/>
    </source>
</evidence>
<dbReference type="PROSITE" id="PS50850">
    <property type="entry name" value="MFS"/>
    <property type="match status" value="1"/>
</dbReference>
<reference evidence="9 10" key="1">
    <citation type="submission" date="2016-04" db="EMBL/GenBank/DDBJ databases">
        <title>Chloroflexus islandicus sp. nov., a thermophilic filamentous anoxygenic phototrophic bacterium from geyser Strokkur (Iceland).</title>
        <authorList>
            <person name="Gaisin V.A."/>
            <person name="Kalashnikov A.M."/>
            <person name="Sukhacheva M.V."/>
            <person name="Grouzdev D.S."/>
            <person name="Ivanov T.M."/>
            <person name="Kuznetsov B."/>
            <person name="Gorlenko V.M."/>
        </authorList>
    </citation>
    <scope>NUCLEOTIDE SEQUENCE [LARGE SCALE GENOMIC DNA]</scope>
    <source>
        <strain evidence="10">isl-2</strain>
    </source>
</reference>
<accession>A0A178M6L6</accession>
<dbReference type="InterPro" id="IPR004638">
    <property type="entry name" value="EmrB-like"/>
</dbReference>
<dbReference type="AlphaFoldDB" id="A0A178M6L6"/>
<feature type="transmembrane region" description="Helical" evidence="7">
    <location>
        <begin position="324"/>
        <end position="340"/>
    </location>
</feature>
<evidence type="ECO:0000256" key="6">
    <source>
        <dbReference type="ARBA" id="ARBA00023136"/>
    </source>
</evidence>
<keyword evidence="5 7" id="KW-1133">Transmembrane helix</keyword>
<dbReference type="Gene3D" id="1.20.1720.10">
    <property type="entry name" value="Multidrug resistance protein D"/>
    <property type="match status" value="1"/>
</dbReference>
<feature type="transmembrane region" description="Helical" evidence="7">
    <location>
        <begin position="352"/>
        <end position="373"/>
    </location>
</feature>
<dbReference type="SUPFAM" id="SSF103473">
    <property type="entry name" value="MFS general substrate transporter"/>
    <property type="match status" value="1"/>
</dbReference>
<feature type="transmembrane region" description="Helical" evidence="7">
    <location>
        <begin position="258"/>
        <end position="278"/>
    </location>
</feature>
<dbReference type="PANTHER" id="PTHR23501">
    <property type="entry name" value="MAJOR FACILITATOR SUPERFAMILY"/>
    <property type="match status" value="1"/>
</dbReference>
<evidence type="ECO:0000256" key="2">
    <source>
        <dbReference type="ARBA" id="ARBA00022448"/>
    </source>
</evidence>
<dbReference type="GO" id="GO:0022857">
    <property type="term" value="F:transmembrane transporter activity"/>
    <property type="evidence" value="ECO:0007669"/>
    <property type="project" value="InterPro"/>
</dbReference>
<dbReference type="NCBIfam" id="TIGR00711">
    <property type="entry name" value="efflux_EmrB"/>
    <property type="match status" value="1"/>
</dbReference>
<keyword evidence="6 7" id="KW-0472">Membrane</keyword>
<feature type="transmembrane region" description="Helical" evidence="7">
    <location>
        <begin position="447"/>
        <end position="474"/>
    </location>
</feature>
<dbReference type="PRINTS" id="PR01036">
    <property type="entry name" value="TCRTETB"/>
</dbReference>
<dbReference type="EMBL" id="LWQS01000072">
    <property type="protein sequence ID" value="OAN43877.1"/>
    <property type="molecule type" value="Genomic_DNA"/>
</dbReference>
<dbReference type="GO" id="GO:0005886">
    <property type="term" value="C:plasma membrane"/>
    <property type="evidence" value="ECO:0007669"/>
    <property type="project" value="UniProtKB-SubCell"/>
</dbReference>
<feature type="transmembrane region" description="Helical" evidence="7">
    <location>
        <begin position="194"/>
        <end position="214"/>
    </location>
</feature>
<gene>
    <name evidence="9" type="ORF">A6A03_17455</name>
</gene>
<evidence type="ECO:0000256" key="5">
    <source>
        <dbReference type="ARBA" id="ARBA00022989"/>
    </source>
</evidence>
<feature type="domain" description="Major facilitator superfamily (MFS) profile" evidence="8">
    <location>
        <begin position="9"/>
        <end position="478"/>
    </location>
</feature>
<evidence type="ECO:0000313" key="9">
    <source>
        <dbReference type="EMBL" id="OAN43877.1"/>
    </source>
</evidence>
<evidence type="ECO:0000313" key="10">
    <source>
        <dbReference type="Proteomes" id="UP000078287"/>
    </source>
</evidence>
<dbReference type="Pfam" id="PF07690">
    <property type="entry name" value="MFS_1"/>
    <property type="match status" value="1"/>
</dbReference>
<dbReference type="Gene3D" id="1.20.1250.20">
    <property type="entry name" value="MFS general substrate transporter like domains"/>
    <property type="match status" value="1"/>
</dbReference>
<feature type="transmembrane region" description="Helical" evidence="7">
    <location>
        <begin position="220"/>
        <end position="238"/>
    </location>
</feature>
<feature type="transmembrane region" description="Helical" evidence="7">
    <location>
        <begin position="160"/>
        <end position="182"/>
    </location>
</feature>
<dbReference type="Proteomes" id="UP000078287">
    <property type="component" value="Unassembled WGS sequence"/>
</dbReference>
<dbReference type="STRING" id="1707952.A6A03_17455"/>
<dbReference type="PANTHER" id="PTHR23501:SF191">
    <property type="entry name" value="VACUOLAR BASIC AMINO ACID TRANSPORTER 4"/>
    <property type="match status" value="1"/>
</dbReference>
<evidence type="ECO:0000259" key="8">
    <source>
        <dbReference type="PROSITE" id="PS50850"/>
    </source>
</evidence>
<keyword evidence="2" id="KW-0813">Transport</keyword>
<protein>
    <submittedName>
        <fullName evidence="9">Multidrug MFS transporter</fullName>
    </submittedName>
</protein>
<proteinExistence type="predicted"/>
<feature type="transmembrane region" description="Helical" evidence="7">
    <location>
        <begin position="74"/>
        <end position="93"/>
    </location>
</feature>
<dbReference type="OrthoDB" id="146256at2"/>
<dbReference type="InterPro" id="IPR020846">
    <property type="entry name" value="MFS_dom"/>
</dbReference>
<comment type="caution">
    <text evidence="9">The sequence shown here is derived from an EMBL/GenBank/DDBJ whole genome shotgun (WGS) entry which is preliminary data.</text>
</comment>
<sequence>MSRQRTVLITLGVMMSMFMASMESTVIATAMPSIVRDLGDIESFSWVFAIYMLTSTTAGPIFGRLSDLFGRRPVYMAAIAIFSLGSLWCGLATTMPALIAARALQGLGAGGLLPLAFIIVGDIFTLDQRAKVQGLFAGVWGISSVIGPLIGGFLVDQISWHWVFWVNLPPAAIAAALVWAAWRGVTPAAGERPPIDYAGAALLSVGVVLLLLGLEAPASLAGMAMLSAAIATLALLVVVELRAPAPILPVRLLRDRMFAVACAHGILAGGVLFGSMNYVPLFVQGVLGASATEAGTTLTPMMLGWVFTSVIGGRLLLRYSYRTLTIGGMAIFVVGAFMMARIRPDMSRLELAIALGLMGIGMGASIPSFLIAVQSTVARNVLGAATASLQFSRTIGGTIGVAALGTLLTSRLTAELAARGLQPDAIPVDALIGEGANAVTLSGEPRLALAAALAAVFTAPLIFALAALAVTFLAPAHSPDDLRRQRARNDEVRATPQHAVLTGANE</sequence>
<dbReference type="CDD" id="cd17502">
    <property type="entry name" value="MFS_Azr1_MDR_like"/>
    <property type="match status" value="1"/>
</dbReference>
<organism evidence="9 10">
    <name type="scientific">Chloroflexus islandicus</name>
    <dbReference type="NCBI Taxonomy" id="1707952"/>
    <lineage>
        <taxon>Bacteria</taxon>
        <taxon>Bacillati</taxon>
        <taxon>Chloroflexota</taxon>
        <taxon>Chloroflexia</taxon>
        <taxon>Chloroflexales</taxon>
        <taxon>Chloroflexineae</taxon>
        <taxon>Chloroflexaceae</taxon>
        <taxon>Chloroflexus</taxon>
    </lineage>
</organism>
<evidence type="ECO:0000256" key="7">
    <source>
        <dbReference type="SAM" id="Phobius"/>
    </source>
</evidence>